<evidence type="ECO:0000259" key="9">
    <source>
        <dbReference type="Pfam" id="PF22692"/>
    </source>
</evidence>
<dbReference type="PANTHER" id="PTHR30435">
    <property type="entry name" value="FLAGELLAR PROTEIN"/>
    <property type="match status" value="1"/>
</dbReference>
<comment type="function">
    <text evidence="5">A flexible structure which links the flagellar filament to the drive apparatus in the basal body.</text>
</comment>
<sequence length="432" mass="43936">MGLYSAMSAGVAGLNAQSAAMGTVADNITNVNTVGYKSTTADFRTMVGSGAGGGDYSAGGVSAVTRAQISKIGSTQSTNSNSDLAVAGHGFFVVSDDPSGNGSVAYTRAGSFTVDPNGLLRNVSGYYLLGWPTDAQGKYSNTGDLKALRPVNQTALTGTAAPSTKLTFQANLQSTTTAKTGYANGNLATGAQPADFARPVTVYDAQGGAHELNFAFIKTAPNTWQAEVYAQPASDVTAANGLVASGKVVFNGDGSLNQTASDAALFGSITPAWTNGAGASPIKLALGSNGGTDGLTQSSDASTVTLRQADGGLMGKVTDVNVSKEGLVSAVFENGTMRPIYQLPLATFPNADGLTAIQGNAYQLSDSSGAAAINPAGAQSASTVVSKALETSTADIATEFTNMIRFQRAYSASSKIITTVDQMLQELNELKR</sequence>
<dbReference type="InterPro" id="IPR037925">
    <property type="entry name" value="FlgE/F/G-like"/>
</dbReference>
<protein>
    <recommendedName>
        <fullName evidence="3 5">Flagellar hook protein FlgE</fullName>
    </recommendedName>
</protein>
<dbReference type="InterPro" id="IPR010930">
    <property type="entry name" value="Flg_bb/hook_C_dom"/>
</dbReference>
<dbReference type="GO" id="GO:0071978">
    <property type="term" value="P:bacterial-type flagellum-dependent swarming motility"/>
    <property type="evidence" value="ECO:0007669"/>
    <property type="project" value="TreeGrafter"/>
</dbReference>
<feature type="domain" description="Flagellar basal body rod protein N-terminal" evidence="6">
    <location>
        <begin position="9"/>
        <end position="37"/>
    </location>
</feature>
<keyword evidence="4 5" id="KW-0975">Bacterial flagellum</keyword>
<evidence type="ECO:0000256" key="3">
    <source>
        <dbReference type="ARBA" id="ARBA00019015"/>
    </source>
</evidence>
<reference evidence="10 11" key="2">
    <citation type="submission" date="2020-08" db="EMBL/GenBank/DDBJ databases">
        <authorList>
            <person name="Partida-Martinez L."/>
            <person name="Huntemann M."/>
            <person name="Clum A."/>
            <person name="Wang J."/>
            <person name="Palaniappan K."/>
            <person name="Ritter S."/>
            <person name="Chen I.-M."/>
            <person name="Stamatis D."/>
            <person name="Reddy T."/>
            <person name="O'Malley R."/>
            <person name="Daum C."/>
            <person name="Shapiro N."/>
            <person name="Ivanova N."/>
            <person name="Kyrpides N."/>
            <person name="Woyke T."/>
        </authorList>
    </citation>
    <scope>NUCLEOTIDE SEQUENCE [LARGE SCALE GENOMIC DNA]</scope>
    <source>
        <strain evidence="10 11">AS3.13</strain>
    </source>
</reference>
<keyword evidence="10" id="KW-0966">Cell projection</keyword>
<dbReference type="Pfam" id="PF22692">
    <property type="entry name" value="LlgE_F_G_D1"/>
    <property type="match status" value="1"/>
</dbReference>
<keyword evidence="10" id="KW-0282">Flagellum</keyword>
<evidence type="ECO:0000313" key="11">
    <source>
        <dbReference type="Proteomes" id="UP000522313"/>
    </source>
</evidence>
<dbReference type="InterPro" id="IPR053967">
    <property type="entry name" value="LlgE_F_G-like_D1"/>
</dbReference>
<comment type="similarity">
    <text evidence="2 5">Belongs to the flagella basal body rod proteins family.</text>
</comment>
<feature type="domain" description="Flagellar hook protein FlgE/F/G-like D1" evidence="9">
    <location>
        <begin position="85"/>
        <end position="165"/>
    </location>
</feature>
<feature type="domain" description="Flagellar hook protein FlgE D2" evidence="8">
    <location>
        <begin position="194"/>
        <end position="311"/>
    </location>
</feature>
<evidence type="ECO:0000259" key="7">
    <source>
        <dbReference type="Pfam" id="PF06429"/>
    </source>
</evidence>
<evidence type="ECO:0000256" key="5">
    <source>
        <dbReference type="RuleBase" id="RU362116"/>
    </source>
</evidence>
<evidence type="ECO:0000256" key="4">
    <source>
        <dbReference type="ARBA" id="ARBA00023143"/>
    </source>
</evidence>
<evidence type="ECO:0000256" key="1">
    <source>
        <dbReference type="ARBA" id="ARBA00004117"/>
    </source>
</evidence>
<evidence type="ECO:0000259" key="6">
    <source>
        <dbReference type="Pfam" id="PF00460"/>
    </source>
</evidence>
<dbReference type="InterPro" id="IPR001444">
    <property type="entry name" value="Flag_bb_rod_N"/>
</dbReference>
<dbReference type="GO" id="GO:0005198">
    <property type="term" value="F:structural molecule activity"/>
    <property type="evidence" value="ECO:0007669"/>
    <property type="project" value="InterPro"/>
</dbReference>
<dbReference type="AlphaFoldDB" id="A0A7X0JF39"/>
<reference evidence="10 11" key="1">
    <citation type="submission" date="2020-08" db="EMBL/GenBank/DDBJ databases">
        <title>The Agave Microbiome: Exploring the role of microbial communities in plant adaptations to desert environments.</title>
        <authorList>
            <person name="Partida-Martinez L.P."/>
        </authorList>
    </citation>
    <scope>NUCLEOTIDE SEQUENCE [LARGE SCALE GENOMIC DNA]</scope>
    <source>
        <strain evidence="10 11">AS3.13</strain>
    </source>
</reference>
<dbReference type="GO" id="GO:0009424">
    <property type="term" value="C:bacterial-type flagellum hook"/>
    <property type="evidence" value="ECO:0007669"/>
    <property type="project" value="InterPro"/>
</dbReference>
<dbReference type="NCBIfam" id="TIGR03506">
    <property type="entry name" value="FlgEFG_subfam"/>
    <property type="match status" value="1"/>
</dbReference>
<comment type="subcellular location">
    <subcellularLocation>
        <location evidence="1 5">Bacterial flagellum basal body</location>
    </subcellularLocation>
</comment>
<dbReference type="GO" id="GO:0009425">
    <property type="term" value="C:bacterial-type flagellum basal body"/>
    <property type="evidence" value="ECO:0007669"/>
    <property type="project" value="UniProtKB-SubCell"/>
</dbReference>
<dbReference type="Pfam" id="PF00460">
    <property type="entry name" value="Flg_bb_rod"/>
    <property type="match status" value="1"/>
</dbReference>
<evidence type="ECO:0000259" key="8">
    <source>
        <dbReference type="Pfam" id="PF07559"/>
    </source>
</evidence>
<evidence type="ECO:0000256" key="2">
    <source>
        <dbReference type="ARBA" id="ARBA00009677"/>
    </source>
</evidence>
<keyword evidence="10" id="KW-0969">Cilium</keyword>
<dbReference type="RefSeq" id="WP_184506162.1">
    <property type="nucleotide sequence ID" value="NZ_JACHBT010000012.1"/>
</dbReference>
<comment type="caution">
    <text evidence="10">The sequence shown here is derived from an EMBL/GenBank/DDBJ whole genome shotgun (WGS) entry which is preliminary data.</text>
</comment>
<dbReference type="Gene3D" id="2.60.98.20">
    <property type="entry name" value="Flagellar hook protein FlgE"/>
    <property type="match status" value="1"/>
</dbReference>
<dbReference type="InterPro" id="IPR002371">
    <property type="entry name" value="FlgK"/>
</dbReference>
<dbReference type="Pfam" id="PF06429">
    <property type="entry name" value="Flg_bbr_C"/>
    <property type="match status" value="1"/>
</dbReference>
<dbReference type="EMBL" id="JACHBT010000012">
    <property type="protein sequence ID" value="MBB6505376.1"/>
    <property type="molecule type" value="Genomic_DNA"/>
</dbReference>
<name>A0A7X0JF39_9SPHN</name>
<dbReference type="InterPro" id="IPR011491">
    <property type="entry name" value="FlgE_D2"/>
</dbReference>
<dbReference type="Proteomes" id="UP000522313">
    <property type="component" value="Unassembled WGS sequence"/>
</dbReference>
<dbReference type="GO" id="GO:0044780">
    <property type="term" value="P:bacterial-type flagellum assembly"/>
    <property type="evidence" value="ECO:0007669"/>
    <property type="project" value="InterPro"/>
</dbReference>
<dbReference type="InterPro" id="IPR020013">
    <property type="entry name" value="Flagellar_FlgE/F/G"/>
</dbReference>
<proteinExistence type="inferred from homology"/>
<dbReference type="PRINTS" id="PR01005">
    <property type="entry name" value="FLGHOOKAP1"/>
</dbReference>
<evidence type="ECO:0000313" key="10">
    <source>
        <dbReference type="EMBL" id="MBB6505376.1"/>
    </source>
</evidence>
<gene>
    <name evidence="10" type="ORF">F4693_002364</name>
</gene>
<dbReference type="Pfam" id="PF07559">
    <property type="entry name" value="FlgE_D2"/>
    <property type="match status" value="1"/>
</dbReference>
<dbReference type="InterPro" id="IPR037058">
    <property type="entry name" value="Falgellar_hook_FlgE_sf"/>
</dbReference>
<organism evidence="10 11">
    <name type="scientific">Sphingomonas endophytica</name>
    <dbReference type="NCBI Taxonomy" id="869719"/>
    <lineage>
        <taxon>Bacteria</taxon>
        <taxon>Pseudomonadati</taxon>
        <taxon>Pseudomonadota</taxon>
        <taxon>Alphaproteobacteria</taxon>
        <taxon>Sphingomonadales</taxon>
        <taxon>Sphingomonadaceae</taxon>
        <taxon>Sphingomonas</taxon>
    </lineage>
</organism>
<dbReference type="GO" id="GO:0005829">
    <property type="term" value="C:cytosol"/>
    <property type="evidence" value="ECO:0007669"/>
    <property type="project" value="TreeGrafter"/>
</dbReference>
<feature type="domain" description="Flagellar basal-body/hook protein C-terminal" evidence="7">
    <location>
        <begin position="386"/>
        <end position="430"/>
    </location>
</feature>
<dbReference type="PANTHER" id="PTHR30435:SF1">
    <property type="entry name" value="FLAGELLAR HOOK PROTEIN FLGE"/>
    <property type="match status" value="1"/>
</dbReference>
<dbReference type="SUPFAM" id="SSF117143">
    <property type="entry name" value="Flagellar hook protein flgE"/>
    <property type="match status" value="1"/>
</dbReference>
<accession>A0A7X0JF39</accession>